<evidence type="ECO:0000256" key="10">
    <source>
        <dbReference type="SAM" id="MobiDB-lite"/>
    </source>
</evidence>
<name>A0A183NXZ9_9TREM</name>
<feature type="transmembrane region" description="Helical" evidence="11">
    <location>
        <begin position="155"/>
        <end position="179"/>
    </location>
</feature>
<dbReference type="InterPro" id="IPR018422">
    <property type="entry name" value="Cation/H_exchanger_CPA1"/>
</dbReference>
<dbReference type="GO" id="GO:0051453">
    <property type="term" value="P:regulation of intracellular pH"/>
    <property type="evidence" value="ECO:0007669"/>
    <property type="project" value="TreeGrafter"/>
</dbReference>
<feature type="transmembrane region" description="Helical" evidence="11">
    <location>
        <begin position="422"/>
        <end position="443"/>
    </location>
</feature>
<feature type="compositionally biased region" description="Low complexity" evidence="10">
    <location>
        <begin position="631"/>
        <end position="645"/>
    </location>
</feature>
<feature type="chain" id="PRO_5043455925" description="Sodium/hydrogen exchanger" evidence="12">
    <location>
        <begin position="22"/>
        <end position="821"/>
    </location>
</feature>
<dbReference type="GO" id="GO:0015385">
    <property type="term" value="F:sodium:proton antiporter activity"/>
    <property type="evidence" value="ECO:0007669"/>
    <property type="project" value="InterPro"/>
</dbReference>
<dbReference type="GO" id="GO:0015386">
    <property type="term" value="F:potassium:proton antiporter activity"/>
    <property type="evidence" value="ECO:0007669"/>
    <property type="project" value="TreeGrafter"/>
</dbReference>
<dbReference type="InterPro" id="IPR006153">
    <property type="entry name" value="Cation/H_exchanger_TM"/>
</dbReference>
<evidence type="ECO:0000259" key="13">
    <source>
        <dbReference type="Pfam" id="PF00999"/>
    </source>
</evidence>
<evidence type="ECO:0000256" key="7">
    <source>
        <dbReference type="ARBA" id="ARBA00023136"/>
    </source>
</evidence>
<feature type="transmembrane region" description="Helical" evidence="11">
    <location>
        <begin position="298"/>
        <end position="314"/>
    </location>
</feature>
<feature type="region of interest" description="Disordered" evidence="10">
    <location>
        <begin position="771"/>
        <end position="798"/>
    </location>
</feature>
<evidence type="ECO:0000256" key="3">
    <source>
        <dbReference type="ARBA" id="ARBA00022692"/>
    </source>
</evidence>
<dbReference type="NCBIfam" id="TIGR00840">
    <property type="entry name" value="b_cpa1"/>
    <property type="match status" value="1"/>
</dbReference>
<evidence type="ECO:0000256" key="11">
    <source>
        <dbReference type="SAM" id="Phobius"/>
    </source>
</evidence>
<keyword evidence="4 11" id="KW-1133">Transmembrane helix</keyword>
<evidence type="ECO:0000256" key="12">
    <source>
        <dbReference type="SAM" id="SignalP"/>
    </source>
</evidence>
<evidence type="ECO:0000256" key="6">
    <source>
        <dbReference type="ARBA" id="ARBA00023065"/>
    </source>
</evidence>
<evidence type="ECO:0000256" key="9">
    <source>
        <dbReference type="RuleBase" id="RU003722"/>
    </source>
</evidence>
<keyword evidence="15" id="KW-1185">Reference proteome</keyword>
<evidence type="ECO:0000256" key="5">
    <source>
        <dbReference type="ARBA" id="ARBA00023053"/>
    </source>
</evidence>
<keyword evidence="5" id="KW-0915">Sodium</keyword>
<keyword evidence="2 9" id="KW-0813">Transport</keyword>
<dbReference type="Proteomes" id="UP000269396">
    <property type="component" value="Unassembled WGS sequence"/>
</dbReference>
<evidence type="ECO:0000313" key="15">
    <source>
        <dbReference type="Proteomes" id="UP000269396"/>
    </source>
</evidence>
<dbReference type="GO" id="GO:0098719">
    <property type="term" value="P:sodium ion import across plasma membrane"/>
    <property type="evidence" value="ECO:0007669"/>
    <property type="project" value="TreeGrafter"/>
</dbReference>
<evidence type="ECO:0000256" key="4">
    <source>
        <dbReference type="ARBA" id="ARBA00022989"/>
    </source>
</evidence>
<feature type="transmembrane region" description="Helical" evidence="11">
    <location>
        <begin position="126"/>
        <end position="148"/>
    </location>
</feature>
<dbReference type="STRING" id="31246.A0A183NXZ9"/>
<feature type="signal peptide" evidence="12">
    <location>
        <begin position="1"/>
        <end position="21"/>
    </location>
</feature>
<reference evidence="14 15" key="1">
    <citation type="submission" date="2018-11" db="EMBL/GenBank/DDBJ databases">
        <authorList>
            <consortium name="Pathogen Informatics"/>
        </authorList>
    </citation>
    <scope>NUCLEOTIDE SEQUENCE [LARGE SCALE GENOMIC DNA]</scope>
    <source>
        <strain>Denwood</strain>
        <strain evidence="15">Zambia</strain>
    </source>
</reference>
<keyword evidence="8 9" id="KW-0739">Sodium transport</keyword>
<keyword evidence="9" id="KW-0050">Antiport</keyword>
<evidence type="ECO:0000256" key="8">
    <source>
        <dbReference type="ARBA" id="ARBA00023201"/>
    </source>
</evidence>
<gene>
    <name evidence="14" type="ORF">SMTD_LOCUS6985</name>
</gene>
<keyword evidence="6 9" id="KW-0406">Ion transport</keyword>
<feature type="domain" description="Cation/H+ exchanger transmembrane" evidence="13">
    <location>
        <begin position="76"/>
        <end position="480"/>
    </location>
</feature>
<feature type="compositionally biased region" description="Basic and acidic residues" evidence="10">
    <location>
        <begin position="772"/>
        <end position="792"/>
    </location>
</feature>
<dbReference type="PANTHER" id="PTHR10110">
    <property type="entry name" value="SODIUM/HYDROGEN EXCHANGER"/>
    <property type="match status" value="1"/>
</dbReference>
<keyword evidence="7 11" id="KW-0472">Membrane</keyword>
<feature type="transmembrane region" description="Helical" evidence="11">
    <location>
        <begin position="455"/>
        <end position="479"/>
    </location>
</feature>
<dbReference type="GO" id="GO:0005886">
    <property type="term" value="C:plasma membrane"/>
    <property type="evidence" value="ECO:0007669"/>
    <property type="project" value="TreeGrafter"/>
</dbReference>
<dbReference type="EMBL" id="UZAL01027927">
    <property type="protein sequence ID" value="VDP36925.1"/>
    <property type="molecule type" value="Genomic_DNA"/>
</dbReference>
<dbReference type="InterPro" id="IPR004709">
    <property type="entry name" value="NaH_exchanger"/>
</dbReference>
<organism evidence="14 15">
    <name type="scientific">Schistosoma mattheei</name>
    <dbReference type="NCBI Taxonomy" id="31246"/>
    <lineage>
        <taxon>Eukaryota</taxon>
        <taxon>Metazoa</taxon>
        <taxon>Spiralia</taxon>
        <taxon>Lophotrochozoa</taxon>
        <taxon>Platyhelminthes</taxon>
        <taxon>Trematoda</taxon>
        <taxon>Digenea</taxon>
        <taxon>Strigeidida</taxon>
        <taxon>Schistosomatoidea</taxon>
        <taxon>Schistosomatidae</taxon>
        <taxon>Schistosoma</taxon>
    </lineage>
</organism>
<keyword evidence="3 9" id="KW-0812">Transmembrane</keyword>
<dbReference type="Pfam" id="PF00999">
    <property type="entry name" value="Na_H_Exchanger"/>
    <property type="match status" value="1"/>
</dbReference>
<dbReference type="Gene3D" id="6.10.140.1330">
    <property type="match status" value="1"/>
</dbReference>
<comment type="subcellular location">
    <subcellularLocation>
        <location evidence="1">Membrane</location>
        <topology evidence="1">Multi-pass membrane protein</topology>
    </subcellularLocation>
</comment>
<evidence type="ECO:0000313" key="14">
    <source>
        <dbReference type="EMBL" id="VDP36925.1"/>
    </source>
</evidence>
<feature type="region of interest" description="Disordered" evidence="10">
    <location>
        <begin position="623"/>
        <end position="645"/>
    </location>
</feature>
<keyword evidence="12" id="KW-0732">Signal</keyword>
<feature type="transmembrane region" description="Helical" evidence="11">
    <location>
        <begin position="65"/>
        <end position="83"/>
    </location>
</feature>
<dbReference type="AlphaFoldDB" id="A0A183NXZ9"/>
<sequence length="821" mass="93247">MIYSNLALSLFICILLYTTNGNQEHIQSINVNKTHSIPGNHNNIDDEQIESEIVVVKWEFHEFEIHIAVMVFLLIMILIKMAYHRIPYISIYIPESFVLIIIGIIFGAIVRYGIEQGINNKTVWKLTPALFFTYLLPPIVLESAYSLYNRTFSEYLGVVLIFAVIGTILNFLIIGFVMYGIYKMNGFGQPQLDMDIKAFLLFSSLIVAVDPVAVLAIFQDIGVELGLYYIVFGESLLNDAVTVVLYDIMDAFTGKEIVTGKEIGIGIASFFTVSFGGLLIGLLFGIITCLITRIKSRLNAFSLLLLAYFSYIMADCVGWSGIISMIGCGLIQAAYAFHNLDKHSITMVRNLTKVVSEMSESVIFLFLGIEVVSIKLVWHTGYILWGLIWCLIARAIVVFLITAIVNYTSLSNTQITFTQQIVLIYGGLRGAVAFSLSVLILPNKLGPNGLYNRELIITTTLFIILFTVGFMGITMKPLVKLLRIRMENKQMLSLFDSLNDSIIDETLAGIECLIGTIGRNAIRDLIQRFNEQYLRKLLQRDTDIYNQKMLKIYEKIALKMHHATMRPSKTELILKDLPETLKTRFITSHLSTLSIPSLMNGNLSMLNLSNINKLDMSKQSIKDIESNGNPTTTTTTTTTTTNTTNNNVTRRRLSTLTNDINITPDVKQALRYSRRPSIAPKEKRQLDFDEALLDVMRSRSLALKHLKRSTIDSDMNNNNQDKINFNGTHNKAYLTEEDEEIEENYNEEQDDDIDKLKAFIKAEQNKQIYDNNELKMKSKHDDNDQVKEREVEKDEEDNNMAKSVKFIIDDNDHLNETIHRL</sequence>
<accession>A0A183NXZ9</accession>
<feature type="transmembrane region" description="Helical" evidence="11">
    <location>
        <begin position="95"/>
        <end position="114"/>
    </location>
</feature>
<feature type="transmembrane region" description="Helical" evidence="11">
    <location>
        <begin position="266"/>
        <end position="291"/>
    </location>
</feature>
<evidence type="ECO:0000256" key="2">
    <source>
        <dbReference type="ARBA" id="ARBA00022448"/>
    </source>
</evidence>
<feature type="transmembrane region" description="Helical" evidence="11">
    <location>
        <begin position="199"/>
        <end position="218"/>
    </location>
</feature>
<evidence type="ECO:0000256" key="1">
    <source>
        <dbReference type="ARBA" id="ARBA00004141"/>
    </source>
</evidence>
<dbReference type="PRINTS" id="PR01084">
    <property type="entry name" value="NAHEXCHNGR"/>
</dbReference>
<protein>
    <recommendedName>
        <fullName evidence="9">Sodium/hydrogen exchanger</fullName>
    </recommendedName>
</protein>
<dbReference type="PANTHER" id="PTHR10110:SF126">
    <property type="entry name" value="NA(+)_H(+) EXCHANGER PROTEIN 7"/>
    <property type="match status" value="1"/>
</dbReference>
<feature type="transmembrane region" description="Helical" evidence="11">
    <location>
        <begin position="225"/>
        <end position="246"/>
    </location>
</feature>
<comment type="similarity">
    <text evidence="9">Belongs to the monovalent cation:proton antiporter 1 (CPA1) transporter (TC 2.A.36) family.</text>
</comment>
<feature type="transmembrane region" description="Helical" evidence="11">
    <location>
        <begin position="320"/>
        <end position="340"/>
    </location>
</feature>
<feature type="transmembrane region" description="Helical" evidence="11">
    <location>
        <begin position="384"/>
        <end position="410"/>
    </location>
</feature>
<proteinExistence type="inferred from homology"/>